<reference evidence="2" key="1">
    <citation type="submission" date="2025-08" db="UniProtKB">
        <authorList>
            <consortium name="RefSeq"/>
        </authorList>
    </citation>
    <scope>IDENTIFICATION</scope>
    <source>
        <tissue evidence="2">Leaf</tissue>
    </source>
</reference>
<proteinExistence type="predicted"/>
<dbReference type="KEGG" id="rsz:108846635"/>
<keyword evidence="1" id="KW-1185">Reference proteome</keyword>
<protein>
    <submittedName>
        <fullName evidence="2">ATP-dependent zinc metalloprotease FTSH 11, chloroplastic/mitochondrial-like</fullName>
    </submittedName>
</protein>
<dbReference type="Proteomes" id="UP000504610">
    <property type="component" value="Unplaced"/>
</dbReference>
<dbReference type="GeneID" id="108846635"/>
<sequence length="147" mass="17118">MFQSLFSLDFLPSFFDLYTFNLQELKHRASGNMDESFVNPGIYAKQPLHVTMHEKQLHTLAKAYENVNRRSAEDIKRILLPNQEAEKLQEQQKEEGDLDWYWPSDLIHKHPLGEKVGNKGKLSTKQTKHLVQPKNKRAGEVIAYVIK</sequence>
<evidence type="ECO:0000313" key="1">
    <source>
        <dbReference type="Proteomes" id="UP000504610"/>
    </source>
</evidence>
<accession>A0A9W3D0B8</accession>
<organism evidence="1 2">
    <name type="scientific">Raphanus sativus</name>
    <name type="common">Radish</name>
    <name type="synonym">Raphanus raphanistrum var. sativus</name>
    <dbReference type="NCBI Taxonomy" id="3726"/>
    <lineage>
        <taxon>Eukaryota</taxon>
        <taxon>Viridiplantae</taxon>
        <taxon>Streptophyta</taxon>
        <taxon>Embryophyta</taxon>
        <taxon>Tracheophyta</taxon>
        <taxon>Spermatophyta</taxon>
        <taxon>Magnoliopsida</taxon>
        <taxon>eudicotyledons</taxon>
        <taxon>Gunneridae</taxon>
        <taxon>Pentapetalae</taxon>
        <taxon>rosids</taxon>
        <taxon>malvids</taxon>
        <taxon>Brassicales</taxon>
        <taxon>Brassicaceae</taxon>
        <taxon>Brassiceae</taxon>
        <taxon>Raphanus</taxon>
    </lineage>
</organism>
<dbReference type="RefSeq" id="XP_056857208.1">
    <property type="nucleotide sequence ID" value="XM_057001228.1"/>
</dbReference>
<name>A0A9W3D0B8_RAPSA</name>
<evidence type="ECO:0000313" key="2">
    <source>
        <dbReference type="RefSeq" id="XP_056857208.1"/>
    </source>
</evidence>
<dbReference type="AlphaFoldDB" id="A0A9W3D0B8"/>
<gene>
    <name evidence="2" type="primary">LOC108846635</name>
</gene>